<comment type="caution">
    <text evidence="2">The sequence shown here is derived from an EMBL/GenBank/DDBJ whole genome shotgun (WGS) entry which is preliminary data.</text>
</comment>
<evidence type="ECO:0000313" key="3">
    <source>
        <dbReference type="Proteomes" id="UP001243286"/>
    </source>
</evidence>
<name>A0ABT6QYC8_9BACL</name>
<proteinExistence type="predicted"/>
<dbReference type="Pfam" id="PF00753">
    <property type="entry name" value="Lactamase_B"/>
    <property type="match status" value="1"/>
</dbReference>
<protein>
    <submittedName>
        <fullName evidence="2">MBL fold metallo-hydrolase</fullName>
    </submittedName>
</protein>
<dbReference type="PANTHER" id="PTHR42951">
    <property type="entry name" value="METALLO-BETA-LACTAMASE DOMAIN-CONTAINING"/>
    <property type="match status" value="1"/>
</dbReference>
<gene>
    <name evidence="2" type="ORF">QK289_01605</name>
</gene>
<dbReference type="Gene3D" id="3.60.15.10">
    <property type="entry name" value="Ribonuclease Z/Hydroxyacylglutathione hydrolase-like"/>
    <property type="match status" value="1"/>
</dbReference>
<dbReference type="SMART" id="SM00849">
    <property type="entry name" value="Lactamase_B"/>
    <property type="match status" value="1"/>
</dbReference>
<dbReference type="InterPro" id="IPR050855">
    <property type="entry name" value="NDM-1-like"/>
</dbReference>
<accession>A0ABT6QYC8</accession>
<dbReference type="SUPFAM" id="SSF56281">
    <property type="entry name" value="Metallo-hydrolase/oxidoreductase"/>
    <property type="match status" value="1"/>
</dbReference>
<evidence type="ECO:0000259" key="1">
    <source>
        <dbReference type="SMART" id="SM00849"/>
    </source>
</evidence>
<dbReference type="InterPro" id="IPR001279">
    <property type="entry name" value="Metallo-B-lactamas"/>
</dbReference>
<organism evidence="2 3">
    <name type="scientific">Exiguobacterium antarcticum</name>
    <dbReference type="NCBI Taxonomy" id="132920"/>
    <lineage>
        <taxon>Bacteria</taxon>
        <taxon>Bacillati</taxon>
        <taxon>Bacillota</taxon>
        <taxon>Bacilli</taxon>
        <taxon>Bacillales</taxon>
        <taxon>Bacillales Family XII. Incertae Sedis</taxon>
        <taxon>Exiguobacterium</taxon>
    </lineage>
</organism>
<dbReference type="PANTHER" id="PTHR42951:SF9">
    <property type="entry name" value="METAL-DEPENDENT HYDROLASE"/>
    <property type="match status" value="1"/>
</dbReference>
<keyword evidence="3" id="KW-1185">Reference proteome</keyword>
<dbReference type="EMBL" id="JASBQV010000001">
    <property type="protein sequence ID" value="MDI3233685.1"/>
    <property type="molecule type" value="Genomic_DNA"/>
</dbReference>
<feature type="domain" description="Metallo-beta-lactamase" evidence="1">
    <location>
        <begin position="20"/>
        <end position="211"/>
    </location>
</feature>
<dbReference type="InterPro" id="IPR036866">
    <property type="entry name" value="RibonucZ/Hydroxyglut_hydro"/>
</dbReference>
<reference evidence="2 3" key="1">
    <citation type="submission" date="2023-04" db="EMBL/GenBank/DDBJ databases">
        <title>Antarctic isolates genomes.</title>
        <authorList>
            <person name="Dimov S.G."/>
        </authorList>
    </citation>
    <scope>NUCLEOTIDE SEQUENCE [LARGE SCALE GENOMIC DNA]</scope>
    <source>
        <strain evidence="2 3">AL19</strain>
    </source>
</reference>
<evidence type="ECO:0000313" key="2">
    <source>
        <dbReference type="EMBL" id="MDI3233685.1"/>
    </source>
</evidence>
<dbReference type="RefSeq" id="WP_014971298.1">
    <property type="nucleotide sequence ID" value="NZ_JASBQV010000001.1"/>
</dbReference>
<sequence>MHISTIERLHQLQTTPSFFPVNCYLFEEADSLTLIDTGISLNAKAIYSVIKSFDKPLQSIILTHAHADHVGSLDFLASAFPLAEVSISYRDAALLSGDDSLREGETTPLKGGIPKNIKTRPDRLLESGQQIGSLSIIASPGHTPGSISLWHEGSRTLIAGDAFQTQGGLAVSGDTRWQFPFPSLATWDKEVALQSAHQLTELTPDVLAVGHGPLVIAPSFDMRQAVDRFEQLLSSKKRNGYA</sequence>
<dbReference type="Proteomes" id="UP001243286">
    <property type="component" value="Unassembled WGS sequence"/>
</dbReference>
<dbReference type="CDD" id="cd07721">
    <property type="entry name" value="yflN-like_MBL-fold"/>
    <property type="match status" value="1"/>
</dbReference>